<keyword evidence="5" id="KW-0249">Electron transport</keyword>
<dbReference type="PROSITE" id="PS51379">
    <property type="entry name" value="4FE4S_FER_2"/>
    <property type="match status" value="1"/>
</dbReference>
<proteinExistence type="predicted"/>
<dbReference type="SUPFAM" id="SSF46548">
    <property type="entry name" value="alpha-helical ferredoxin"/>
    <property type="match status" value="1"/>
</dbReference>
<protein>
    <submittedName>
        <fullName evidence="9">Iron-sulfur cluster-binding protein</fullName>
    </submittedName>
</protein>
<evidence type="ECO:0000256" key="2">
    <source>
        <dbReference type="ARBA" id="ARBA00022485"/>
    </source>
</evidence>
<keyword evidence="7" id="KW-0411">Iron-sulfur</keyword>
<comment type="caution">
    <text evidence="9">The sequence shown here is derived from an EMBL/GenBank/DDBJ whole genome shotgun (WGS) entry which is preliminary data.</text>
</comment>
<dbReference type="InterPro" id="IPR017896">
    <property type="entry name" value="4Fe4S_Fe-S-bd"/>
</dbReference>
<dbReference type="NCBIfam" id="TIGR00273">
    <property type="entry name" value="LutB/LldF family L-lactate oxidation iron-sulfur protein"/>
    <property type="match status" value="1"/>
</dbReference>
<dbReference type="Gene3D" id="1.10.1060.10">
    <property type="entry name" value="Alpha-helical ferredoxin"/>
    <property type="match status" value="1"/>
</dbReference>
<dbReference type="InterPro" id="IPR004452">
    <property type="entry name" value="LutB/LldF"/>
</dbReference>
<dbReference type="GO" id="GO:0051539">
    <property type="term" value="F:4 iron, 4 sulfur cluster binding"/>
    <property type="evidence" value="ECO:0007669"/>
    <property type="project" value="UniProtKB-KW"/>
</dbReference>
<name>A0A3E2NK87_9SPHI</name>
<keyword evidence="6" id="KW-0408">Iron</keyword>
<dbReference type="PANTHER" id="PTHR47153:SF2">
    <property type="entry name" value="LACTATE UTILIZATION PROTEIN B"/>
    <property type="match status" value="1"/>
</dbReference>
<dbReference type="Pfam" id="PF02589">
    <property type="entry name" value="LUD_dom"/>
    <property type="match status" value="1"/>
</dbReference>
<accession>A0A3E2NK87</accession>
<keyword evidence="3" id="KW-0479">Metal-binding</keyword>
<feature type="domain" description="4Fe-4S ferredoxin-type" evidence="8">
    <location>
        <begin position="301"/>
        <end position="332"/>
    </location>
</feature>
<keyword evidence="10" id="KW-1185">Reference proteome</keyword>
<dbReference type="PANTHER" id="PTHR47153">
    <property type="entry name" value="LACTATE UTILIZATION PROTEIN B"/>
    <property type="match status" value="1"/>
</dbReference>
<evidence type="ECO:0000256" key="7">
    <source>
        <dbReference type="ARBA" id="ARBA00023014"/>
    </source>
</evidence>
<dbReference type="OrthoDB" id="9782337at2"/>
<dbReference type="RefSeq" id="WP_117384783.1">
    <property type="nucleotide sequence ID" value="NZ_QWDE01000005.1"/>
</dbReference>
<dbReference type="EMBL" id="QWDE01000005">
    <property type="protein sequence ID" value="RFZ81416.1"/>
    <property type="molecule type" value="Genomic_DNA"/>
</dbReference>
<dbReference type="InterPro" id="IPR009051">
    <property type="entry name" value="Helical_ferredxn"/>
</dbReference>
<dbReference type="Gene3D" id="3.40.50.10420">
    <property type="entry name" value="NagB/RpiA/CoA transferase-like"/>
    <property type="match status" value="1"/>
</dbReference>
<dbReference type="AlphaFoldDB" id="A0A3E2NK87"/>
<reference evidence="9 10" key="1">
    <citation type="submission" date="2018-08" db="EMBL/GenBank/DDBJ databases">
        <title>Mucilaginibacter terrae sp. nov., isolated from manganese diggings.</title>
        <authorList>
            <person name="Huang Y."/>
            <person name="Zhou Z."/>
        </authorList>
    </citation>
    <scope>NUCLEOTIDE SEQUENCE [LARGE SCALE GENOMIC DNA]</scope>
    <source>
        <strain evidence="9 10">ZH6</strain>
    </source>
</reference>
<keyword evidence="4" id="KW-0677">Repeat</keyword>
<evidence type="ECO:0000256" key="5">
    <source>
        <dbReference type="ARBA" id="ARBA00022982"/>
    </source>
</evidence>
<evidence type="ECO:0000256" key="6">
    <source>
        <dbReference type="ARBA" id="ARBA00023004"/>
    </source>
</evidence>
<dbReference type="InterPro" id="IPR017900">
    <property type="entry name" value="4Fe4S_Fe_S_CS"/>
</dbReference>
<sequence>MGSTAEEFLVASEEKAFEMDHRRIINYNIDKYDTAVTRGLARMINLDHSKKKGHAIKWKVMENLDKFLPEFEANFQKRGGKVIWANDAEEANREILNIIQKAGAKTVIKSKSMATEEIHLNEFLEQNQVESVESDLGEYIVQLLGQPPYHIVTPAMHLSKEDIAKLFNERFGTPIDSTPEQLTQKARELLRDKYLSADVGITGANFLIADTGSIAISENEGNARLTTSFPKIHIAVVGIEKLIPSITDLDLFWPMLATHGTGQNLTVYNTILSGPRQPNETDGPDEMYVVLLDNGRTNLLAQKEQRQGLYCIRCGACLNVCPVYKNIGGHTYDTTYSGPIGSVITPHMKGMEEFKHLSYASSLCGKCTEVCPVKIDIHKMLLLNRRDAVNEGIVPKKEKWGWALWKKGMLKRSLTDFFKGKTKNWMMRTFFKKSWGHFREMPQVAEKSFSQQWAERNQADKEV</sequence>
<keyword evidence="1" id="KW-0813">Transport</keyword>
<dbReference type="Pfam" id="PF13183">
    <property type="entry name" value="Fer4_8"/>
    <property type="match status" value="1"/>
</dbReference>
<dbReference type="GO" id="GO:0046872">
    <property type="term" value="F:metal ion binding"/>
    <property type="evidence" value="ECO:0007669"/>
    <property type="project" value="UniProtKB-KW"/>
</dbReference>
<dbReference type="GO" id="GO:0006089">
    <property type="term" value="P:lactate metabolic process"/>
    <property type="evidence" value="ECO:0007669"/>
    <property type="project" value="InterPro"/>
</dbReference>
<dbReference type="InterPro" id="IPR003741">
    <property type="entry name" value="LUD_dom"/>
</dbReference>
<evidence type="ECO:0000256" key="1">
    <source>
        <dbReference type="ARBA" id="ARBA00022448"/>
    </source>
</evidence>
<dbReference type="InterPro" id="IPR024185">
    <property type="entry name" value="FTHF_cligase-like_sf"/>
</dbReference>
<dbReference type="InterPro" id="IPR037171">
    <property type="entry name" value="NagB/RpiA_transferase-like"/>
</dbReference>
<dbReference type="SUPFAM" id="SSF100950">
    <property type="entry name" value="NagB/RpiA/CoA transferase-like"/>
    <property type="match status" value="1"/>
</dbReference>
<evidence type="ECO:0000313" key="10">
    <source>
        <dbReference type="Proteomes" id="UP000260823"/>
    </source>
</evidence>
<keyword evidence="2" id="KW-0004">4Fe-4S</keyword>
<gene>
    <name evidence="9" type="ORF">DYU05_19230</name>
</gene>
<evidence type="ECO:0000256" key="4">
    <source>
        <dbReference type="ARBA" id="ARBA00022737"/>
    </source>
</evidence>
<evidence type="ECO:0000259" key="8">
    <source>
        <dbReference type="PROSITE" id="PS51379"/>
    </source>
</evidence>
<evidence type="ECO:0000256" key="3">
    <source>
        <dbReference type="ARBA" id="ARBA00022723"/>
    </source>
</evidence>
<dbReference type="Proteomes" id="UP000260823">
    <property type="component" value="Unassembled WGS sequence"/>
</dbReference>
<dbReference type="PROSITE" id="PS00198">
    <property type="entry name" value="4FE4S_FER_1"/>
    <property type="match status" value="1"/>
</dbReference>
<organism evidence="9 10">
    <name type="scientific">Mucilaginibacter terrenus</name>
    <dbReference type="NCBI Taxonomy" id="2482727"/>
    <lineage>
        <taxon>Bacteria</taxon>
        <taxon>Pseudomonadati</taxon>
        <taxon>Bacteroidota</taxon>
        <taxon>Sphingobacteriia</taxon>
        <taxon>Sphingobacteriales</taxon>
        <taxon>Sphingobacteriaceae</taxon>
        <taxon>Mucilaginibacter</taxon>
    </lineage>
</organism>
<evidence type="ECO:0000313" key="9">
    <source>
        <dbReference type="EMBL" id="RFZ81416.1"/>
    </source>
</evidence>